<dbReference type="RefSeq" id="WP_289270489.1">
    <property type="nucleotide sequence ID" value="NZ_OX365700.1"/>
</dbReference>
<keyword evidence="5" id="KW-1185">Reference proteome</keyword>
<feature type="region of interest" description="Disordered" evidence="1">
    <location>
        <begin position="329"/>
        <end position="381"/>
    </location>
</feature>
<gene>
    <name evidence="4" type="ORF">DNFV4_03789</name>
</gene>
<dbReference type="SUPFAM" id="SSF50346">
    <property type="entry name" value="PRC-barrel domain"/>
    <property type="match status" value="1"/>
</dbReference>
<organism evidence="4 5">
    <name type="scientific">Nitrospira tepida</name>
    <dbReference type="NCBI Taxonomy" id="2973512"/>
    <lineage>
        <taxon>Bacteria</taxon>
        <taxon>Pseudomonadati</taxon>
        <taxon>Nitrospirota</taxon>
        <taxon>Nitrospiria</taxon>
        <taxon>Nitrospirales</taxon>
        <taxon>Nitrospiraceae</taxon>
        <taxon>Nitrospira</taxon>
    </lineage>
</organism>
<protein>
    <recommendedName>
        <fullName evidence="3">PRC-barrel domain-containing protein</fullName>
    </recommendedName>
</protein>
<dbReference type="AlphaFoldDB" id="A0AA86N208"/>
<evidence type="ECO:0000256" key="1">
    <source>
        <dbReference type="SAM" id="MobiDB-lite"/>
    </source>
</evidence>
<dbReference type="EMBL" id="OX365700">
    <property type="protein sequence ID" value="CAI4033353.1"/>
    <property type="molecule type" value="Genomic_DNA"/>
</dbReference>
<sequence length="381" mass="41166">MTRELLMTMMLSGLVLEGAAPSAFAATRDAGETDESVQEFDAQVTLGGAQYFVEGSIATIEDRYYFVRKKDTGEQIRLIVNRDTNLDCAGMPNPRSGKAAKADRMASERTTPKEQAPEASQQQLRQGQREDETARGSGFQVGSCDFRVGDQVKAEVDDNGKVTTLKYLAGQPPAAARATGPSAGTGQLAMPGEQDKPAVLDMTGGQGYPPKEYAVVPLRRGKLKSDEGNTLIQKPVTNLRGERVGTLDNLLVDTATGKIEYAVILLAHSDHHLHPIPWTAVKVARDATGQERMVVNTDQYKIHPDVSMTDVMDLSPAVETLVQNMETLRADEQKRAKQRPIERSTGPLGEQETGGAGPSGDHGEPPPAPSPSFENEQNKLD</sequence>
<evidence type="ECO:0000313" key="5">
    <source>
        <dbReference type="Proteomes" id="UP001179121"/>
    </source>
</evidence>
<feature type="region of interest" description="Disordered" evidence="1">
    <location>
        <begin position="89"/>
        <end position="140"/>
    </location>
</feature>
<feature type="domain" description="PRC-barrel" evidence="3">
    <location>
        <begin position="228"/>
        <end position="289"/>
    </location>
</feature>
<feature type="compositionally biased region" description="Basic and acidic residues" evidence="1">
    <location>
        <begin position="329"/>
        <end position="342"/>
    </location>
</feature>
<dbReference type="InterPro" id="IPR011033">
    <property type="entry name" value="PRC_barrel-like_sf"/>
</dbReference>
<feature type="compositionally biased region" description="Basic and acidic residues" evidence="1">
    <location>
        <begin position="100"/>
        <end position="116"/>
    </location>
</feature>
<feature type="chain" id="PRO_5041736075" description="PRC-barrel domain-containing protein" evidence="2">
    <location>
        <begin position="26"/>
        <end position="381"/>
    </location>
</feature>
<feature type="signal peptide" evidence="2">
    <location>
        <begin position="1"/>
        <end position="25"/>
    </location>
</feature>
<evidence type="ECO:0000259" key="3">
    <source>
        <dbReference type="Pfam" id="PF05239"/>
    </source>
</evidence>
<dbReference type="Pfam" id="PF05239">
    <property type="entry name" value="PRC"/>
    <property type="match status" value="1"/>
</dbReference>
<evidence type="ECO:0000313" key="4">
    <source>
        <dbReference type="EMBL" id="CAI4033353.1"/>
    </source>
</evidence>
<accession>A0AA86N208</accession>
<dbReference type="Gene3D" id="2.30.30.240">
    <property type="entry name" value="PRC-barrel domain"/>
    <property type="match status" value="1"/>
</dbReference>
<dbReference type="Proteomes" id="UP001179121">
    <property type="component" value="Chromosome"/>
</dbReference>
<dbReference type="KEGG" id="nti:DNFV4_03789"/>
<evidence type="ECO:0000256" key="2">
    <source>
        <dbReference type="SAM" id="SignalP"/>
    </source>
</evidence>
<dbReference type="InterPro" id="IPR027275">
    <property type="entry name" value="PRC-brl_dom"/>
</dbReference>
<proteinExistence type="predicted"/>
<keyword evidence="2" id="KW-0732">Signal</keyword>
<name>A0AA86N208_9BACT</name>
<reference evidence="4" key="1">
    <citation type="submission" date="2022-10" db="EMBL/GenBank/DDBJ databases">
        <authorList>
            <person name="Koch H."/>
        </authorList>
    </citation>
    <scope>NUCLEOTIDE SEQUENCE</scope>
    <source>
        <strain evidence="4">DNF</strain>
    </source>
</reference>